<dbReference type="Proteomes" id="UP001498238">
    <property type="component" value="Unassembled WGS sequence"/>
</dbReference>
<dbReference type="Gene3D" id="1.25.10.90">
    <property type="match status" value="1"/>
</dbReference>
<dbReference type="InterPro" id="IPR016024">
    <property type="entry name" value="ARM-type_fold"/>
</dbReference>
<dbReference type="PANTHER" id="PTHR34070:SF1">
    <property type="entry name" value="DNA ALKYLATION REPAIR PROTEIN"/>
    <property type="match status" value="1"/>
</dbReference>
<dbReference type="RefSeq" id="WP_339392415.1">
    <property type="nucleotide sequence ID" value="NZ_BAAAAF010000004.1"/>
</dbReference>
<accession>A0ABN0SN68</accession>
<organism evidence="1 2">
    <name type="scientific">Brevibacterium metallidurans</name>
    <dbReference type="NCBI Taxonomy" id="1482676"/>
    <lineage>
        <taxon>Bacteria</taxon>
        <taxon>Bacillati</taxon>
        <taxon>Actinomycetota</taxon>
        <taxon>Actinomycetes</taxon>
        <taxon>Micrococcales</taxon>
        <taxon>Brevibacteriaceae</taxon>
        <taxon>Brevibacterium</taxon>
    </lineage>
</organism>
<evidence type="ECO:0000313" key="1">
    <source>
        <dbReference type="EMBL" id="GAA0035536.1"/>
    </source>
</evidence>
<evidence type="ECO:0000313" key="2">
    <source>
        <dbReference type="Proteomes" id="UP001498238"/>
    </source>
</evidence>
<dbReference type="EMBL" id="BAAAAF010000004">
    <property type="protein sequence ID" value="GAA0035536.1"/>
    <property type="molecule type" value="Genomic_DNA"/>
</dbReference>
<dbReference type="SUPFAM" id="SSF48371">
    <property type="entry name" value="ARM repeat"/>
    <property type="match status" value="1"/>
</dbReference>
<protein>
    <submittedName>
        <fullName evidence="1">DNA alkylation repair protein</fullName>
    </submittedName>
</protein>
<keyword evidence="2" id="KW-1185">Reference proteome</keyword>
<reference evidence="1 2" key="1">
    <citation type="submission" date="2024-01" db="EMBL/GenBank/DDBJ databases">
        <title>Characterization of antibiotic resistant novel bacterial strains and their environmental applications.</title>
        <authorList>
            <person name="Manzoor S."/>
            <person name="Abbas S."/>
            <person name="Arshad M."/>
            <person name="Ahmed I."/>
        </authorList>
    </citation>
    <scope>NUCLEOTIDE SEQUENCE [LARGE SCALE GENOMIC DNA]</scope>
    <source>
        <strain evidence="1 2">NCCP-602</strain>
    </source>
</reference>
<sequence length="259" mass="28489">MTAPKPGTVPADTGQPFTVAEAIAAELRLRGTPERAVKEKAYLKSSLDHCGVSVPETRAIVTAQLRSVQGGAGAGVGRDFAVAVAEALWDNPIHELRSAAVMVLIRARDHLGGGDVALIERFLRESGTWALVDPLAGDLVGPLTEVTADFDQVLERWAIEEDFWLRRSALLAHLRPLRAGDGDFDRFSRFADVMLQEREFFIRKAIGWVLRDTAKKRPDLVFEWLQPRAHRASGVTIREAIRPLSPEQQAAIRAANRTG</sequence>
<dbReference type="PANTHER" id="PTHR34070">
    <property type="entry name" value="ARMADILLO-TYPE FOLD"/>
    <property type="match status" value="1"/>
</dbReference>
<comment type="caution">
    <text evidence="1">The sequence shown here is derived from an EMBL/GenBank/DDBJ whole genome shotgun (WGS) entry which is preliminary data.</text>
</comment>
<dbReference type="Pfam" id="PF08713">
    <property type="entry name" value="DNA_alkylation"/>
    <property type="match status" value="1"/>
</dbReference>
<gene>
    <name evidence="1" type="ORF">NCCP602_14970</name>
</gene>
<name>A0ABN0SN68_9MICO</name>
<proteinExistence type="predicted"/>
<dbReference type="InterPro" id="IPR014825">
    <property type="entry name" value="DNA_alkylation"/>
</dbReference>